<organism evidence="1 2">
    <name type="scientific">Elsinoe batatas</name>
    <dbReference type="NCBI Taxonomy" id="2601811"/>
    <lineage>
        <taxon>Eukaryota</taxon>
        <taxon>Fungi</taxon>
        <taxon>Dikarya</taxon>
        <taxon>Ascomycota</taxon>
        <taxon>Pezizomycotina</taxon>
        <taxon>Dothideomycetes</taxon>
        <taxon>Dothideomycetidae</taxon>
        <taxon>Myriangiales</taxon>
        <taxon>Elsinoaceae</taxon>
        <taxon>Elsinoe</taxon>
    </lineage>
</organism>
<keyword evidence="2" id="KW-1185">Reference proteome</keyword>
<comment type="caution">
    <text evidence="1">The sequence shown here is derived from an EMBL/GenBank/DDBJ whole genome shotgun (WGS) entry which is preliminary data.</text>
</comment>
<reference evidence="1" key="1">
    <citation type="submission" date="2021-07" db="EMBL/GenBank/DDBJ databases">
        <title>Elsinoe batatas strain:CRI-CJ2 Genome sequencing and assembly.</title>
        <authorList>
            <person name="Huang L."/>
        </authorList>
    </citation>
    <scope>NUCLEOTIDE SEQUENCE</scope>
    <source>
        <strain evidence="1">CRI-CJ2</strain>
    </source>
</reference>
<dbReference type="OrthoDB" id="2687876at2759"/>
<proteinExistence type="predicted"/>
<protein>
    <submittedName>
        <fullName evidence="1">Uncharacterized protein</fullName>
    </submittedName>
</protein>
<sequence length="258" mass="29275">MTAKRCSRCADFGPYLYLLTCTRTCQRCLARCDEFIPAHMEHAKALIGSLPISLAAEIPSAMSLPGVYTTRKFDLPAKRLYDFQSLWSAGLQHHGSEDALISAIINAPNVECAAAHAAFREKWENQRRGGIRYGKTPTRDPSLFKHTYKDAAMLLQTLPQADCSSITRWQTVVGCPVFDLTLNRVEKGHYCKACEMGKAFPILRCRRYDEETFKLHLRDCGRIKEGFHPEYPYDLAREAGEDVDDERGSSYVFNFLTF</sequence>
<dbReference type="EMBL" id="JAESVG020000004">
    <property type="protein sequence ID" value="KAG8628563.1"/>
    <property type="molecule type" value="Genomic_DNA"/>
</dbReference>
<dbReference type="Proteomes" id="UP000809789">
    <property type="component" value="Unassembled WGS sequence"/>
</dbReference>
<accession>A0A8K0L5K2</accession>
<name>A0A8K0L5K2_9PEZI</name>
<dbReference type="AlphaFoldDB" id="A0A8K0L5K2"/>
<evidence type="ECO:0000313" key="2">
    <source>
        <dbReference type="Proteomes" id="UP000809789"/>
    </source>
</evidence>
<gene>
    <name evidence="1" type="ORF">KVT40_004436</name>
</gene>
<evidence type="ECO:0000313" key="1">
    <source>
        <dbReference type="EMBL" id="KAG8628563.1"/>
    </source>
</evidence>